<evidence type="ECO:0000313" key="4">
    <source>
        <dbReference type="Proteomes" id="UP000327179"/>
    </source>
</evidence>
<evidence type="ECO:0000256" key="1">
    <source>
        <dbReference type="SAM" id="SignalP"/>
    </source>
</evidence>
<dbReference type="RefSeq" id="WP_151134397.1">
    <property type="nucleotide sequence ID" value="NZ_CP043311.1"/>
</dbReference>
<dbReference type="AlphaFoldDB" id="A0A5J6QMB8"/>
<feature type="domain" description="DUF6160" evidence="2">
    <location>
        <begin position="1"/>
        <end position="86"/>
    </location>
</feature>
<dbReference type="KEGG" id="plal:FXN65_16540"/>
<keyword evidence="1" id="KW-0732">Signal</keyword>
<dbReference type="InterPro" id="IPR046158">
    <property type="entry name" value="DUF6160"/>
</dbReference>
<dbReference type="EMBL" id="CP043311">
    <property type="protein sequence ID" value="QEY63590.1"/>
    <property type="molecule type" value="Genomic_DNA"/>
</dbReference>
<keyword evidence="4" id="KW-1185">Reference proteome</keyword>
<feature type="chain" id="PRO_5023924056" description="DUF6160 domain-containing protein" evidence="1">
    <location>
        <begin position="23"/>
        <end position="150"/>
    </location>
</feature>
<reference evidence="3 4" key="1">
    <citation type="submission" date="2019-08" db="EMBL/GenBank/DDBJ databases">
        <title>Whole-genome Sequencing of e-waste polymer degrading bacterium Pseudomonas sp. strain PE08.</title>
        <authorList>
            <person name="Kirdat K."/>
            <person name="Debbarma P."/>
            <person name="Narawade N."/>
            <person name="Suyal D."/>
            <person name="Thorat V."/>
            <person name="Shouche Y."/>
            <person name="Goel R."/>
            <person name="Yadav A."/>
        </authorList>
    </citation>
    <scope>NUCLEOTIDE SEQUENCE [LARGE SCALE GENOMIC DNA]</scope>
    <source>
        <strain evidence="3 4">PE08</strain>
    </source>
</reference>
<accession>A0A5J6QMB8</accession>
<feature type="signal peptide" evidence="1">
    <location>
        <begin position="1"/>
        <end position="22"/>
    </location>
</feature>
<name>A0A5J6QMB8_9GAMM</name>
<organism evidence="3 4">
    <name type="scientific">Metapseudomonas lalkuanensis</name>
    <dbReference type="NCBI Taxonomy" id="2604832"/>
    <lineage>
        <taxon>Bacteria</taxon>
        <taxon>Pseudomonadati</taxon>
        <taxon>Pseudomonadota</taxon>
        <taxon>Gammaproteobacteria</taxon>
        <taxon>Pseudomonadales</taxon>
        <taxon>Pseudomonadaceae</taxon>
        <taxon>Metapseudomonas</taxon>
    </lineage>
</organism>
<dbReference type="Pfam" id="PF19657">
    <property type="entry name" value="DUF6160"/>
    <property type="match status" value="1"/>
</dbReference>
<dbReference type="Proteomes" id="UP000327179">
    <property type="component" value="Chromosome"/>
</dbReference>
<proteinExistence type="predicted"/>
<protein>
    <recommendedName>
        <fullName evidence="2">DUF6160 domain-containing protein</fullName>
    </recommendedName>
</protein>
<gene>
    <name evidence="3" type="ORF">FXN65_16540</name>
</gene>
<evidence type="ECO:0000313" key="3">
    <source>
        <dbReference type="EMBL" id="QEY63590.1"/>
    </source>
</evidence>
<sequence>MKSFKQLALAAAVLAAPFMAQADLKAMDDSALSGVTGQDGISISGSFNGSIGSIVYTDSETTGGTTTAGSLRLETVSFTGFDILDSDPLKIDVIDGGAGGNDKLQISLPAITGQLSVGAIRVGDSSAASIGSLAINNMNMSGSTIKVWGH</sequence>
<evidence type="ECO:0000259" key="2">
    <source>
        <dbReference type="Pfam" id="PF19657"/>
    </source>
</evidence>